<keyword evidence="1" id="KW-0175">Coiled coil</keyword>
<sequence>MTRTCDKEKEHQEKEALIKRIDVLTLPNERMTEMKERQDEQMELYQLKVHDLTQKLQKLAEWSGEEKEIEPKVQAVVSSLPLESSAS</sequence>
<gene>
    <name evidence="2" type="primary">similar to lava lamp protein</name>
    <name evidence="2" type="ORF">CLUMA_CG019417</name>
</gene>
<keyword evidence="3" id="KW-1185">Reference proteome</keyword>
<reference evidence="2 3" key="1">
    <citation type="submission" date="2015-04" db="EMBL/GenBank/DDBJ databases">
        <authorList>
            <person name="Syromyatnikov M.Y."/>
            <person name="Popov V.N."/>
        </authorList>
    </citation>
    <scope>NUCLEOTIDE SEQUENCE [LARGE SCALE GENOMIC DNA]</scope>
</reference>
<dbReference type="AlphaFoldDB" id="A0A1J1J4F3"/>
<dbReference type="OrthoDB" id="2441647at2759"/>
<dbReference type="STRING" id="568069.A0A1J1J4F3"/>
<dbReference type="EMBL" id="CVRI01000066">
    <property type="protein sequence ID" value="CRL06358.1"/>
    <property type="molecule type" value="Genomic_DNA"/>
</dbReference>
<protein>
    <submittedName>
        <fullName evidence="2">CLUMA_CG019417, isoform A</fullName>
    </submittedName>
</protein>
<dbReference type="Proteomes" id="UP000183832">
    <property type="component" value="Unassembled WGS sequence"/>
</dbReference>
<evidence type="ECO:0000313" key="3">
    <source>
        <dbReference type="Proteomes" id="UP000183832"/>
    </source>
</evidence>
<organism evidence="2 3">
    <name type="scientific">Clunio marinus</name>
    <dbReference type="NCBI Taxonomy" id="568069"/>
    <lineage>
        <taxon>Eukaryota</taxon>
        <taxon>Metazoa</taxon>
        <taxon>Ecdysozoa</taxon>
        <taxon>Arthropoda</taxon>
        <taxon>Hexapoda</taxon>
        <taxon>Insecta</taxon>
        <taxon>Pterygota</taxon>
        <taxon>Neoptera</taxon>
        <taxon>Endopterygota</taxon>
        <taxon>Diptera</taxon>
        <taxon>Nematocera</taxon>
        <taxon>Chironomoidea</taxon>
        <taxon>Chironomidae</taxon>
        <taxon>Clunio</taxon>
    </lineage>
</organism>
<evidence type="ECO:0000313" key="2">
    <source>
        <dbReference type="EMBL" id="CRL06358.1"/>
    </source>
</evidence>
<feature type="coiled-coil region" evidence="1">
    <location>
        <begin position="28"/>
        <end position="55"/>
    </location>
</feature>
<evidence type="ECO:0000256" key="1">
    <source>
        <dbReference type="SAM" id="Coils"/>
    </source>
</evidence>
<accession>A0A1J1J4F3</accession>
<proteinExistence type="predicted"/>
<name>A0A1J1J4F3_9DIPT</name>